<name>A0A919I8P9_KLEPN</name>
<evidence type="ECO:0000313" key="1">
    <source>
        <dbReference type="EMBL" id="GHK58036.1"/>
    </source>
</evidence>
<organism evidence="1 2">
    <name type="scientific">Klebsiella pneumoniae</name>
    <dbReference type="NCBI Taxonomy" id="573"/>
    <lineage>
        <taxon>Bacteria</taxon>
        <taxon>Pseudomonadati</taxon>
        <taxon>Pseudomonadota</taxon>
        <taxon>Gammaproteobacteria</taxon>
        <taxon>Enterobacterales</taxon>
        <taxon>Enterobacteriaceae</taxon>
        <taxon>Klebsiella/Raoultella group</taxon>
        <taxon>Klebsiella</taxon>
        <taxon>Klebsiella pneumoniae complex</taxon>
    </lineage>
</organism>
<sequence length="149" mass="16448">MHFCHADRAQTRPGLRRRTYALTFTADDGLLKSSKTVTVTVGEATGKAPADFCRYHGEVYGVAEGRLTVMKSDKDALTVGEDGFLGPFANEGDKVGWQVQAPWSGQFLLNVTFNGKWGGKQNSFVVNGALRRPWPSRRRMSRASSCGYR</sequence>
<accession>A0A919I8P9</accession>
<dbReference type="Gene3D" id="2.60.120.260">
    <property type="entry name" value="Galactose-binding domain-like"/>
    <property type="match status" value="1"/>
</dbReference>
<gene>
    <name evidence="1" type="ORF">KPZU09_77720</name>
</gene>
<dbReference type="Proteomes" id="UP000655094">
    <property type="component" value="Unassembled WGS sequence"/>
</dbReference>
<evidence type="ECO:0008006" key="3">
    <source>
        <dbReference type="Google" id="ProtNLM"/>
    </source>
</evidence>
<protein>
    <recommendedName>
        <fullName evidence="3">Endo-b1,4-mannanase 5C</fullName>
    </recommendedName>
</protein>
<dbReference type="EMBL" id="BNFF01000002">
    <property type="protein sequence ID" value="GHK58036.1"/>
    <property type="molecule type" value="Genomic_DNA"/>
</dbReference>
<dbReference type="AlphaFoldDB" id="A0A919I8P9"/>
<proteinExistence type="predicted"/>
<reference evidence="1" key="1">
    <citation type="submission" date="2020-10" db="EMBL/GenBank/DDBJ databases">
        <title>Genome Sequence of ESBL Producing Zambian Clinical Strains.</title>
        <authorList>
            <person name="Shawa M."/>
            <person name="Furuta Y."/>
            <person name="Simbotwe M."/>
            <person name="Mulenga E."/>
            <person name="Mubanga M."/>
            <person name="Mulenga G."/>
            <person name="Kaile C."/>
            <person name="Zorigt T."/>
            <person name="Hang'ombe B."/>
            <person name="Higashi H."/>
        </authorList>
    </citation>
    <scope>NUCLEOTIDE SEQUENCE</scope>
    <source>
        <strain evidence="1">Zam_UTH_09</strain>
    </source>
</reference>
<evidence type="ECO:0000313" key="2">
    <source>
        <dbReference type="Proteomes" id="UP000655094"/>
    </source>
</evidence>
<comment type="caution">
    <text evidence="1">The sequence shown here is derived from an EMBL/GenBank/DDBJ whole genome shotgun (WGS) entry which is preliminary data.</text>
</comment>